<evidence type="ECO:0000256" key="3">
    <source>
        <dbReference type="ARBA" id="ARBA00022729"/>
    </source>
</evidence>
<proteinExistence type="inferred from homology"/>
<dbReference type="InterPro" id="IPR018389">
    <property type="entry name" value="DctP_fam"/>
</dbReference>
<dbReference type="AlphaFoldDB" id="A0AAU7KSQ0"/>
<dbReference type="InterPro" id="IPR004682">
    <property type="entry name" value="TRAP_DctP"/>
</dbReference>
<reference evidence="5" key="1">
    <citation type="submission" date="2022-06" db="EMBL/GenBank/DDBJ databases">
        <title>A novel DMS-producing enzyme.</title>
        <authorList>
            <person name="Zhang Y."/>
        </authorList>
    </citation>
    <scope>NUCLEOTIDE SEQUENCE</scope>
    <source>
        <strain evidence="5">H10-59</strain>
    </source>
</reference>
<protein>
    <submittedName>
        <fullName evidence="5">TRAP transporter substrate-binding protein</fullName>
    </submittedName>
</protein>
<dbReference type="PANTHER" id="PTHR33376">
    <property type="match status" value="1"/>
</dbReference>
<sequence length="329" mass="36450">MNKILTSVLMSSVILAASSAHAEVIRIAHDNQADTPLHKALVKFKEDLEAEEVDLGVEIYEGGQLGGVAEVTDMVQNNNMQMTAAASVLLAPYIPEFNVLDLFFLFDDEEHAHRVLDSEDGGEALLDVMTSRGLHGLGFGEVGFRHITSNLGPIDSEEALGNVRLRSANNPMQIAAWEAVGATPIPLAWGEIYTSLQQNLINSQESAAFSVKSQRFYEVQSHMTMSGHIYTNFVWFMNAEFYEGLTEEQQQAVEVAADQAIAYQRELAMEANNQVIGELEELGVEVSEMPDSLKEVMAERMNGAVREQLRDRTGPELFEQMVDAVERLR</sequence>
<name>A0AAU7KSQ0_9GAMM</name>
<evidence type="ECO:0000256" key="1">
    <source>
        <dbReference type="ARBA" id="ARBA00009023"/>
    </source>
</evidence>
<comment type="similarity">
    <text evidence="1">Belongs to the bacterial solute-binding protein 7 family.</text>
</comment>
<accession>A0AAU7KSQ0</accession>
<dbReference type="NCBIfam" id="TIGR00787">
    <property type="entry name" value="dctP"/>
    <property type="match status" value="1"/>
</dbReference>
<dbReference type="CDD" id="cd13603">
    <property type="entry name" value="PBP2_TRAP_Siap_TeaA_like"/>
    <property type="match status" value="1"/>
</dbReference>
<dbReference type="GO" id="GO:0030288">
    <property type="term" value="C:outer membrane-bounded periplasmic space"/>
    <property type="evidence" value="ECO:0007669"/>
    <property type="project" value="InterPro"/>
</dbReference>
<feature type="signal peptide" evidence="4">
    <location>
        <begin position="1"/>
        <end position="22"/>
    </location>
</feature>
<organism evidence="5">
    <name type="scientific">Halomonas sp. H10-59</name>
    <dbReference type="NCBI Taxonomy" id="2950874"/>
    <lineage>
        <taxon>Bacteria</taxon>
        <taxon>Pseudomonadati</taxon>
        <taxon>Pseudomonadota</taxon>
        <taxon>Gammaproteobacteria</taxon>
        <taxon>Oceanospirillales</taxon>
        <taxon>Halomonadaceae</taxon>
        <taxon>Halomonas</taxon>
    </lineage>
</organism>
<keyword evidence="2" id="KW-0813">Transport</keyword>
<gene>
    <name evidence="5" type="ORF">NFG57_18435</name>
</gene>
<evidence type="ECO:0000256" key="2">
    <source>
        <dbReference type="ARBA" id="ARBA00022448"/>
    </source>
</evidence>
<feature type="chain" id="PRO_5043739303" evidence="4">
    <location>
        <begin position="23"/>
        <end position="329"/>
    </location>
</feature>
<evidence type="ECO:0000256" key="4">
    <source>
        <dbReference type="SAM" id="SignalP"/>
    </source>
</evidence>
<keyword evidence="3 4" id="KW-0732">Signal</keyword>
<evidence type="ECO:0000313" key="5">
    <source>
        <dbReference type="EMBL" id="XBO74765.1"/>
    </source>
</evidence>
<dbReference type="GO" id="GO:0055085">
    <property type="term" value="P:transmembrane transport"/>
    <property type="evidence" value="ECO:0007669"/>
    <property type="project" value="InterPro"/>
</dbReference>
<dbReference type="NCBIfam" id="NF037995">
    <property type="entry name" value="TRAP_S1"/>
    <property type="match status" value="1"/>
</dbReference>
<dbReference type="PIRSF" id="PIRSF006470">
    <property type="entry name" value="DctB"/>
    <property type="match status" value="1"/>
</dbReference>
<dbReference type="EMBL" id="CP098828">
    <property type="protein sequence ID" value="XBO74765.1"/>
    <property type="molecule type" value="Genomic_DNA"/>
</dbReference>
<dbReference type="InterPro" id="IPR038404">
    <property type="entry name" value="TRAP_DctP_sf"/>
</dbReference>
<dbReference type="Gene3D" id="3.40.190.170">
    <property type="entry name" value="Bacterial extracellular solute-binding protein, family 7"/>
    <property type="match status" value="1"/>
</dbReference>
<dbReference type="RefSeq" id="WP_348814932.1">
    <property type="nucleotide sequence ID" value="NZ_CP098828.1"/>
</dbReference>
<dbReference type="PANTHER" id="PTHR33376:SF7">
    <property type="entry name" value="C4-DICARBOXYLATE-BINDING PROTEIN DCTB"/>
    <property type="match status" value="1"/>
</dbReference>
<dbReference type="Pfam" id="PF03480">
    <property type="entry name" value="DctP"/>
    <property type="match status" value="1"/>
</dbReference>